<dbReference type="Proteomes" id="UP001157418">
    <property type="component" value="Unassembled WGS sequence"/>
</dbReference>
<reference evidence="3 4" key="1">
    <citation type="submission" date="2022-01" db="EMBL/GenBank/DDBJ databases">
        <authorList>
            <person name="Xiong W."/>
            <person name="Schranz E."/>
        </authorList>
    </citation>
    <scope>NUCLEOTIDE SEQUENCE [LARGE SCALE GENOMIC DNA]</scope>
</reference>
<dbReference type="InterPro" id="IPR050317">
    <property type="entry name" value="Plant_Fungal_Acyltransferase"/>
</dbReference>
<dbReference type="InterPro" id="IPR023213">
    <property type="entry name" value="CAT-like_dom_sf"/>
</dbReference>
<accession>A0AAU9P8C3</accession>
<dbReference type="Pfam" id="PF02458">
    <property type="entry name" value="Transferase"/>
    <property type="match status" value="1"/>
</dbReference>
<evidence type="ECO:0000313" key="4">
    <source>
        <dbReference type="Proteomes" id="UP001157418"/>
    </source>
</evidence>
<dbReference type="GO" id="GO:0016747">
    <property type="term" value="F:acyltransferase activity, transferring groups other than amino-acyl groups"/>
    <property type="evidence" value="ECO:0007669"/>
    <property type="project" value="TreeGrafter"/>
</dbReference>
<sequence length="253" mass="29457">MKIDSKSPIKSSTPKIIHDLKVVIHDTITIFPSHKTEKRSMFLSNIDQTLNFNIDIVHFFVMDTRYLKKIVVEKLKSTLSKALVAYDFLAGRLRFNLESQRFEIDCNGLGALFVVGSSEFELGEIGDLVYPNPGFRQLVQKSYDDMPIHDRPLCILQQVSTAPSIFPSSSTFHNEVISHHYLRLRPTYHPAINFSNVKNSYETEFSTFGGQTPKRENFKKEEERDIPETEGKPSAKRNRYSYSRFRWDQRWRL</sequence>
<feature type="compositionally biased region" description="Basic and acidic residues" evidence="2">
    <location>
        <begin position="213"/>
        <end position="233"/>
    </location>
</feature>
<feature type="region of interest" description="Disordered" evidence="2">
    <location>
        <begin position="205"/>
        <end position="237"/>
    </location>
</feature>
<comment type="similarity">
    <text evidence="1">Belongs to the plant acyltransferase family.</text>
</comment>
<dbReference type="AlphaFoldDB" id="A0AAU9P8C3"/>
<evidence type="ECO:0000256" key="2">
    <source>
        <dbReference type="SAM" id="MobiDB-lite"/>
    </source>
</evidence>
<comment type="caution">
    <text evidence="3">The sequence shown here is derived from an EMBL/GenBank/DDBJ whole genome shotgun (WGS) entry which is preliminary data.</text>
</comment>
<dbReference type="Gene3D" id="3.30.559.10">
    <property type="entry name" value="Chloramphenicol acetyltransferase-like domain"/>
    <property type="match status" value="1"/>
</dbReference>
<gene>
    <name evidence="3" type="ORF">LVIROSA_LOCUS32191</name>
</gene>
<evidence type="ECO:0000313" key="3">
    <source>
        <dbReference type="EMBL" id="CAH1446501.1"/>
    </source>
</evidence>
<organism evidence="3 4">
    <name type="scientific">Lactuca virosa</name>
    <dbReference type="NCBI Taxonomy" id="75947"/>
    <lineage>
        <taxon>Eukaryota</taxon>
        <taxon>Viridiplantae</taxon>
        <taxon>Streptophyta</taxon>
        <taxon>Embryophyta</taxon>
        <taxon>Tracheophyta</taxon>
        <taxon>Spermatophyta</taxon>
        <taxon>Magnoliopsida</taxon>
        <taxon>eudicotyledons</taxon>
        <taxon>Gunneridae</taxon>
        <taxon>Pentapetalae</taxon>
        <taxon>asterids</taxon>
        <taxon>campanulids</taxon>
        <taxon>Asterales</taxon>
        <taxon>Asteraceae</taxon>
        <taxon>Cichorioideae</taxon>
        <taxon>Cichorieae</taxon>
        <taxon>Lactucinae</taxon>
        <taxon>Lactuca</taxon>
    </lineage>
</organism>
<proteinExistence type="inferred from homology"/>
<dbReference type="PANTHER" id="PTHR31642:SF189">
    <property type="entry name" value="ACYLTRANSFERASE GLAUCE"/>
    <property type="match status" value="1"/>
</dbReference>
<protein>
    <submittedName>
        <fullName evidence="3">Uncharacterized protein</fullName>
    </submittedName>
</protein>
<dbReference type="EMBL" id="CAKMRJ010005523">
    <property type="protein sequence ID" value="CAH1446501.1"/>
    <property type="molecule type" value="Genomic_DNA"/>
</dbReference>
<dbReference type="PANTHER" id="PTHR31642">
    <property type="entry name" value="TRICHOTHECENE 3-O-ACETYLTRANSFERASE"/>
    <property type="match status" value="1"/>
</dbReference>
<keyword evidence="4" id="KW-1185">Reference proteome</keyword>
<evidence type="ECO:0000256" key="1">
    <source>
        <dbReference type="ARBA" id="ARBA00009861"/>
    </source>
</evidence>
<name>A0AAU9P8C3_9ASTR</name>